<proteinExistence type="inferred from homology"/>
<keyword evidence="2" id="KW-0378">Hydrolase</keyword>
<dbReference type="GO" id="GO:0047617">
    <property type="term" value="F:fatty acyl-CoA hydrolase activity"/>
    <property type="evidence" value="ECO:0007669"/>
    <property type="project" value="TreeGrafter"/>
</dbReference>
<dbReference type="AlphaFoldDB" id="A0A2P6RHK1"/>
<name>A0A2P6RHK1_ROSCH</name>
<dbReference type="STRING" id="74649.A0A2P6RHK1"/>
<comment type="similarity">
    <text evidence="1">Belongs to the acyl coenzyme A hydrolase family.</text>
</comment>
<dbReference type="PANTHER" id="PTHR12655:SF0">
    <property type="entry name" value="ACYL-COENZYME A THIOESTERASE 9, MITOCHONDRIAL"/>
    <property type="match status" value="1"/>
</dbReference>
<dbReference type="PANTHER" id="PTHR12655">
    <property type="entry name" value="ACYL-COA THIOESTERASE"/>
    <property type="match status" value="1"/>
</dbReference>
<keyword evidence="4" id="KW-1185">Reference proteome</keyword>
<evidence type="ECO:0000256" key="2">
    <source>
        <dbReference type="ARBA" id="ARBA00022801"/>
    </source>
</evidence>
<evidence type="ECO:0000313" key="3">
    <source>
        <dbReference type="EMBL" id="PRQ45903.1"/>
    </source>
</evidence>
<organism evidence="3 4">
    <name type="scientific">Rosa chinensis</name>
    <name type="common">China rose</name>
    <dbReference type="NCBI Taxonomy" id="74649"/>
    <lineage>
        <taxon>Eukaryota</taxon>
        <taxon>Viridiplantae</taxon>
        <taxon>Streptophyta</taxon>
        <taxon>Embryophyta</taxon>
        <taxon>Tracheophyta</taxon>
        <taxon>Spermatophyta</taxon>
        <taxon>Magnoliopsida</taxon>
        <taxon>eudicotyledons</taxon>
        <taxon>Gunneridae</taxon>
        <taxon>Pentapetalae</taxon>
        <taxon>rosids</taxon>
        <taxon>fabids</taxon>
        <taxon>Rosales</taxon>
        <taxon>Rosaceae</taxon>
        <taxon>Rosoideae</taxon>
        <taxon>Rosoideae incertae sedis</taxon>
        <taxon>Rosa</taxon>
    </lineage>
</organism>
<protein>
    <submittedName>
        <fullName evidence="3">Putative HotDog domain-containing protein</fullName>
    </submittedName>
</protein>
<evidence type="ECO:0000256" key="1">
    <source>
        <dbReference type="ARBA" id="ARBA00010458"/>
    </source>
</evidence>
<comment type="caution">
    <text evidence="3">The sequence shown here is derived from an EMBL/GenBank/DDBJ whole genome shotgun (WGS) entry which is preliminary data.</text>
</comment>
<sequence>MGSGIELEGWTWSEEGFEFGGGGSQLSPSSLSQSLISPNLFNFKIRCVQVSLCRMFHSPVTQALWEVTSLKFERLLDPLVDAPPQSQLIKKSPSQSRTAIPYNFSTDFILREQYGDPWNEVRIGKLLEDLDALAKTISVKVGKMVQVEWRSRCLILSSFMETQSV</sequence>
<reference evidence="3 4" key="1">
    <citation type="journal article" date="2018" name="Nat. Genet.">
        <title>The Rosa genome provides new insights in the design of modern roses.</title>
        <authorList>
            <person name="Bendahmane M."/>
        </authorList>
    </citation>
    <scope>NUCLEOTIDE SEQUENCE [LARGE SCALE GENOMIC DNA]</scope>
    <source>
        <strain evidence="4">cv. Old Blush</strain>
    </source>
</reference>
<dbReference type="Gramene" id="PRQ45903">
    <property type="protein sequence ID" value="PRQ45903"/>
    <property type="gene ID" value="RchiOBHm_Chr3g0496731"/>
</dbReference>
<dbReference type="EMBL" id="PDCK01000041">
    <property type="protein sequence ID" value="PRQ45903.1"/>
    <property type="molecule type" value="Genomic_DNA"/>
</dbReference>
<accession>A0A2P6RHK1</accession>
<evidence type="ECO:0000313" key="4">
    <source>
        <dbReference type="Proteomes" id="UP000238479"/>
    </source>
</evidence>
<dbReference type="GO" id="GO:0006637">
    <property type="term" value="P:acyl-CoA metabolic process"/>
    <property type="evidence" value="ECO:0007669"/>
    <property type="project" value="TreeGrafter"/>
</dbReference>
<dbReference type="Proteomes" id="UP000238479">
    <property type="component" value="Chromosome 3"/>
</dbReference>
<gene>
    <name evidence="3" type="ORF">RchiOBHm_Chr3g0496731</name>
</gene>